<dbReference type="eggNOG" id="ENOG50344XH">
    <property type="taxonomic scope" value="Bacteria"/>
</dbReference>
<dbReference type="InterPro" id="IPR055372">
    <property type="entry name" value="CBM96"/>
</dbReference>
<comment type="subcellular location">
    <subcellularLocation>
        <location evidence="1">Secreted</location>
    </subcellularLocation>
</comment>
<feature type="domain" description="Carbohydrate-binding module family 96" evidence="4">
    <location>
        <begin position="17"/>
        <end position="155"/>
    </location>
</feature>
<keyword evidence="6" id="KW-1185">Reference proteome</keyword>
<dbReference type="PATRIC" id="fig|931276.5.peg.1963"/>
<keyword evidence="3" id="KW-0732">Signal</keyword>
<dbReference type="Gene3D" id="2.60.120.970">
    <property type="match status" value="1"/>
</dbReference>
<dbReference type="OrthoDB" id="1928775at2"/>
<dbReference type="EMBL" id="CP004121">
    <property type="protein sequence ID" value="AGF55738.1"/>
    <property type="molecule type" value="Genomic_DNA"/>
</dbReference>
<dbReference type="Proteomes" id="UP000011728">
    <property type="component" value="Chromosome"/>
</dbReference>
<evidence type="ECO:0000256" key="3">
    <source>
        <dbReference type="ARBA" id="ARBA00022729"/>
    </source>
</evidence>
<organism evidence="5 6">
    <name type="scientific">Clostridium saccharoperbutylacetonicum N1-4(HMT)</name>
    <dbReference type="NCBI Taxonomy" id="931276"/>
    <lineage>
        <taxon>Bacteria</taxon>
        <taxon>Bacillati</taxon>
        <taxon>Bacillota</taxon>
        <taxon>Clostridia</taxon>
        <taxon>Eubacteriales</taxon>
        <taxon>Clostridiaceae</taxon>
        <taxon>Clostridium</taxon>
    </lineage>
</organism>
<evidence type="ECO:0000259" key="4">
    <source>
        <dbReference type="Pfam" id="PF24517"/>
    </source>
</evidence>
<evidence type="ECO:0000256" key="2">
    <source>
        <dbReference type="ARBA" id="ARBA00022525"/>
    </source>
</evidence>
<dbReference type="Pfam" id="PF24517">
    <property type="entry name" value="CBM96"/>
    <property type="match status" value="1"/>
</dbReference>
<dbReference type="AlphaFoldDB" id="M1MHF7"/>
<sequence>MKSITIPAIKSLTISNKYPDKSLNEDTIIVGSDGEHNYYSYLFWDISSIPSNVIISSAKLTLFKADNFFYDTSKKISISPLYEYFSTYTTYNNSPNYNHNTIINFYPLTTNVSVTVDITTIVSSWIKNSLRNKGIILYGRNKDTLTSFGSATSSNSYLVPFIIINYEPYSNKCCKKDCNDKHSQNDYCKKDCNNKCFQVDCCKKDCDDKCFQDYCCGKCIKICKEELEAILFKVCKEACGNNCDPYPPNTSITRTVNVTGTVAPLSIYYIVVDLQVTRASSGQINNYYVSDEYDNSLNNNPLPIDKTYNIAISPPIQPGDTENVILYGSYKGF</sequence>
<gene>
    <name evidence="5" type="ORF">Cspa_c19720</name>
</gene>
<evidence type="ECO:0000313" key="5">
    <source>
        <dbReference type="EMBL" id="AGF55738.1"/>
    </source>
</evidence>
<dbReference type="GO" id="GO:0005576">
    <property type="term" value="C:extracellular region"/>
    <property type="evidence" value="ECO:0007669"/>
    <property type="project" value="UniProtKB-SubCell"/>
</dbReference>
<keyword evidence="2" id="KW-0964">Secreted</keyword>
<evidence type="ECO:0000256" key="1">
    <source>
        <dbReference type="ARBA" id="ARBA00004613"/>
    </source>
</evidence>
<name>M1MHF7_9CLOT</name>
<protein>
    <recommendedName>
        <fullName evidence="4">Carbohydrate-binding module family 96 domain-containing protein</fullName>
    </recommendedName>
</protein>
<proteinExistence type="predicted"/>
<dbReference type="KEGG" id="csr:Cspa_c19720"/>
<accession>M1MHF7</accession>
<evidence type="ECO:0000313" key="6">
    <source>
        <dbReference type="Proteomes" id="UP000011728"/>
    </source>
</evidence>
<dbReference type="HOGENOM" id="CLU_833438_0_0_9"/>
<reference evidence="5 6" key="1">
    <citation type="submission" date="2013-02" db="EMBL/GenBank/DDBJ databases">
        <title>Genome sequence of Clostridium saccharoperbutylacetonicum N1-4(HMT).</title>
        <authorList>
            <person name="Poehlein A."/>
            <person name="Daniel R."/>
        </authorList>
    </citation>
    <scope>NUCLEOTIDE SEQUENCE [LARGE SCALE GENOMIC DNA]</scope>
    <source>
        <strain evidence="6">N1-4(HMT)</strain>
    </source>
</reference>
<dbReference type="NCBIfam" id="NF033679">
    <property type="entry name" value="DNRLRE_dom"/>
    <property type="match status" value="1"/>
</dbReference>
<dbReference type="RefSeq" id="WP_015392059.1">
    <property type="nucleotide sequence ID" value="NC_020291.1"/>
</dbReference>